<feature type="region of interest" description="Disordered" evidence="1">
    <location>
        <begin position="25"/>
        <end position="59"/>
    </location>
</feature>
<evidence type="ECO:0000256" key="1">
    <source>
        <dbReference type="SAM" id="MobiDB-lite"/>
    </source>
</evidence>
<reference evidence="2 3" key="1">
    <citation type="journal article" date="2019" name="Int. J. Syst. Evol. Microbiol.">
        <title>The Global Catalogue of Microorganisms (GCM) 10K type strain sequencing project: providing services to taxonomists for standard genome sequencing and annotation.</title>
        <authorList>
            <consortium name="The Broad Institute Genomics Platform"/>
            <consortium name="The Broad Institute Genome Sequencing Center for Infectious Disease"/>
            <person name="Wu L."/>
            <person name="Ma J."/>
        </authorList>
    </citation>
    <scope>NUCLEOTIDE SEQUENCE [LARGE SCALE GENOMIC DNA]</scope>
    <source>
        <strain evidence="2 3">JCM 16034</strain>
    </source>
</reference>
<protein>
    <recommendedName>
        <fullName evidence="4">Adhesin domain-containing protein</fullName>
    </recommendedName>
</protein>
<gene>
    <name evidence="2" type="ORF">GCM10009849_14330</name>
</gene>
<dbReference type="EMBL" id="BAAAQW010000003">
    <property type="protein sequence ID" value="GAA2199099.1"/>
    <property type="molecule type" value="Genomic_DNA"/>
</dbReference>
<dbReference type="RefSeq" id="WP_344298967.1">
    <property type="nucleotide sequence ID" value="NZ_BAAAQW010000003.1"/>
</dbReference>
<sequence>MRPWCADAGSITLRVPQGPYAVDVDTGSGSRQVDVASDPTAPNRIQAKTGSGSVSVHYR</sequence>
<accession>A0ABN3BQ65</accession>
<dbReference type="Proteomes" id="UP001500432">
    <property type="component" value="Unassembled WGS sequence"/>
</dbReference>
<feature type="compositionally biased region" description="Polar residues" evidence="1">
    <location>
        <begin position="46"/>
        <end position="59"/>
    </location>
</feature>
<comment type="caution">
    <text evidence="2">The sequence shown here is derived from an EMBL/GenBank/DDBJ whole genome shotgun (WGS) entry which is preliminary data.</text>
</comment>
<proteinExistence type="predicted"/>
<evidence type="ECO:0000313" key="2">
    <source>
        <dbReference type="EMBL" id="GAA2199099.1"/>
    </source>
</evidence>
<evidence type="ECO:0000313" key="3">
    <source>
        <dbReference type="Proteomes" id="UP001500432"/>
    </source>
</evidence>
<evidence type="ECO:0008006" key="4">
    <source>
        <dbReference type="Google" id="ProtNLM"/>
    </source>
</evidence>
<name>A0ABN3BQ65_9MICC</name>
<organism evidence="2 3">
    <name type="scientific">Sinomonas flava</name>
    <dbReference type="NCBI Taxonomy" id="496857"/>
    <lineage>
        <taxon>Bacteria</taxon>
        <taxon>Bacillati</taxon>
        <taxon>Actinomycetota</taxon>
        <taxon>Actinomycetes</taxon>
        <taxon>Micrococcales</taxon>
        <taxon>Micrococcaceae</taxon>
        <taxon>Sinomonas</taxon>
    </lineage>
</organism>
<keyword evidence="3" id="KW-1185">Reference proteome</keyword>